<evidence type="ECO:0000313" key="2">
    <source>
        <dbReference type="Proteomes" id="UP000230707"/>
    </source>
</evidence>
<evidence type="ECO:0000313" key="1">
    <source>
        <dbReference type="EMBL" id="PIR08017.1"/>
    </source>
</evidence>
<organism evidence="1 2">
    <name type="scientific">Candidatus Gottesmanbacteria bacterium CG11_big_fil_rev_8_21_14_0_20_37_11</name>
    <dbReference type="NCBI Taxonomy" id="1974575"/>
    <lineage>
        <taxon>Bacteria</taxon>
        <taxon>Candidatus Gottesmaniibacteriota</taxon>
    </lineage>
</organism>
<dbReference type="Proteomes" id="UP000230707">
    <property type="component" value="Unassembled WGS sequence"/>
</dbReference>
<dbReference type="EMBL" id="PCWS01000117">
    <property type="protein sequence ID" value="PIR08017.1"/>
    <property type="molecule type" value="Genomic_DNA"/>
</dbReference>
<name>A0A2H0NGK5_9BACT</name>
<gene>
    <name evidence="1" type="ORF">COV53_05230</name>
</gene>
<accession>A0A2H0NGK5</accession>
<feature type="non-terminal residue" evidence="1">
    <location>
        <position position="89"/>
    </location>
</feature>
<protein>
    <recommendedName>
        <fullName evidence="3">Polysaccharide pyruvyl transferase domain-containing protein</fullName>
    </recommendedName>
</protein>
<sequence length="89" mass="10051">MTKKILIINSSAFTIGDVAISKCMIEQISKAIPDAKITIESGNSLIHNKYLSNKKILIIQRLFDARKINYSKSFLSLSFIVNNFKMTLL</sequence>
<dbReference type="AlphaFoldDB" id="A0A2H0NGK5"/>
<evidence type="ECO:0008006" key="3">
    <source>
        <dbReference type="Google" id="ProtNLM"/>
    </source>
</evidence>
<comment type="caution">
    <text evidence="1">The sequence shown here is derived from an EMBL/GenBank/DDBJ whole genome shotgun (WGS) entry which is preliminary data.</text>
</comment>
<proteinExistence type="predicted"/>
<reference evidence="1 2" key="1">
    <citation type="submission" date="2017-09" db="EMBL/GenBank/DDBJ databases">
        <title>Depth-based differentiation of microbial function through sediment-hosted aquifers and enrichment of novel symbionts in the deep terrestrial subsurface.</title>
        <authorList>
            <person name="Probst A.J."/>
            <person name="Ladd B."/>
            <person name="Jarett J.K."/>
            <person name="Geller-Mcgrath D.E."/>
            <person name="Sieber C.M."/>
            <person name="Emerson J.B."/>
            <person name="Anantharaman K."/>
            <person name="Thomas B.C."/>
            <person name="Malmstrom R."/>
            <person name="Stieglmeier M."/>
            <person name="Klingl A."/>
            <person name="Woyke T."/>
            <person name="Ryan C.M."/>
            <person name="Banfield J.F."/>
        </authorList>
    </citation>
    <scope>NUCLEOTIDE SEQUENCE [LARGE SCALE GENOMIC DNA]</scope>
    <source>
        <strain evidence="1">CG11_big_fil_rev_8_21_14_0_20_37_11</strain>
    </source>
</reference>